<dbReference type="AlphaFoldDB" id="W1S3K3"/>
<keyword evidence="2" id="KW-1185">Reference proteome</keyword>
<dbReference type="RefSeq" id="WP_024022359.1">
    <property type="nucleotide sequence ID" value="NZ_AYOZ01000001.1"/>
</dbReference>
<dbReference type="PATRIC" id="fig|1208321.3.peg.134"/>
<dbReference type="Proteomes" id="UP000018857">
    <property type="component" value="Unassembled WGS sequence"/>
</dbReference>
<accession>W1S3K3</accession>
<name>W1S3K3_9GAMM</name>
<protein>
    <submittedName>
        <fullName evidence="1">Uncharacterized protein</fullName>
    </submittedName>
</protein>
<proteinExistence type="predicted"/>
<gene>
    <name evidence="1" type="ORF">D104_00680</name>
</gene>
<comment type="caution">
    <text evidence="1">The sequence shown here is derived from an EMBL/GenBank/DDBJ whole genome shotgun (WGS) entry which is preliminary data.</text>
</comment>
<sequence length="68" mass="7901">MLIVSLFVHVQYCVTRYQTRKGLATLTSQQMMDIGMTKERQKMEMSQASLKGFLNDLMAKVKKRGRML</sequence>
<dbReference type="EMBL" id="AYOZ01000001">
    <property type="protein sequence ID" value="ETI62589.1"/>
    <property type="molecule type" value="Genomic_DNA"/>
</dbReference>
<evidence type="ECO:0000313" key="2">
    <source>
        <dbReference type="Proteomes" id="UP000018857"/>
    </source>
</evidence>
<organism evidence="1 2">
    <name type="scientific">Marinomonas profundimaris</name>
    <dbReference type="NCBI Taxonomy" id="1208321"/>
    <lineage>
        <taxon>Bacteria</taxon>
        <taxon>Pseudomonadati</taxon>
        <taxon>Pseudomonadota</taxon>
        <taxon>Gammaproteobacteria</taxon>
        <taxon>Oceanospirillales</taxon>
        <taxon>Oceanospirillaceae</taxon>
        <taxon>Marinomonas</taxon>
    </lineage>
</organism>
<evidence type="ECO:0000313" key="1">
    <source>
        <dbReference type="EMBL" id="ETI62589.1"/>
    </source>
</evidence>
<reference evidence="1 2" key="1">
    <citation type="journal article" date="2014" name="Genome Announc.">
        <title>Draft Genome Sequence of Marinomonas sp. Strain D104, a Polycyclic Aromatic Hydrocarbon-Degrading Bacterium from the Deep-Sea Sediment of the Arctic Ocean.</title>
        <authorList>
            <person name="Dong C."/>
            <person name="Bai X."/>
            <person name="Lai Q."/>
            <person name="Xie Y."/>
            <person name="Chen X."/>
            <person name="Shao Z."/>
        </authorList>
    </citation>
    <scope>NUCLEOTIDE SEQUENCE [LARGE SCALE GENOMIC DNA]</scope>
    <source>
        <strain evidence="1 2">D104</strain>
    </source>
</reference>
<dbReference type="STRING" id="1208321.D104_00680"/>
<dbReference type="OrthoDB" id="6106780at2"/>